<reference evidence="1 2" key="1">
    <citation type="submission" date="2021-03" db="EMBL/GenBank/DDBJ databases">
        <authorList>
            <person name="King G.J."/>
            <person name="Bancroft I."/>
            <person name="Baten A."/>
            <person name="Bloomfield J."/>
            <person name="Borpatragohain P."/>
            <person name="He Z."/>
            <person name="Irish N."/>
            <person name="Irwin J."/>
            <person name="Liu K."/>
            <person name="Mauleon R.P."/>
            <person name="Moore J."/>
            <person name="Morris R."/>
            <person name="Ostergaard L."/>
            <person name="Wang B."/>
            <person name="Wells R."/>
        </authorList>
    </citation>
    <scope>NUCLEOTIDE SEQUENCE [LARGE SCALE GENOMIC DNA]</scope>
    <source>
        <strain evidence="1">R-o-18</strain>
        <tissue evidence="1">Leaf</tissue>
    </source>
</reference>
<accession>A0ABQ7NVJ9</accession>
<gene>
    <name evidence="1" type="primary">A01g505900.1_BraROA</name>
    <name evidence="1" type="ORF">IGI04_002449</name>
</gene>
<name>A0ABQ7NVJ9_BRACM</name>
<protein>
    <submittedName>
        <fullName evidence="1">Uncharacterized protein</fullName>
    </submittedName>
</protein>
<dbReference type="EMBL" id="JADBGQ010000001">
    <property type="protein sequence ID" value="KAG5414882.1"/>
    <property type="molecule type" value="Genomic_DNA"/>
</dbReference>
<keyword evidence="2" id="KW-1185">Reference proteome</keyword>
<comment type="caution">
    <text evidence="1">The sequence shown here is derived from an EMBL/GenBank/DDBJ whole genome shotgun (WGS) entry which is preliminary data.</text>
</comment>
<evidence type="ECO:0000313" key="1">
    <source>
        <dbReference type="EMBL" id="KAG5414882.1"/>
    </source>
</evidence>
<sequence length="61" mass="6847">MLLVRACGAEAFLPWTLLERAGVQRQTWSSIYSSQWFACLASHTSRSNSPVTHPSCSFPFQ</sequence>
<proteinExistence type="predicted"/>
<dbReference type="Proteomes" id="UP000823674">
    <property type="component" value="Chromosome A01"/>
</dbReference>
<feature type="non-terminal residue" evidence="1">
    <location>
        <position position="61"/>
    </location>
</feature>
<evidence type="ECO:0000313" key="2">
    <source>
        <dbReference type="Proteomes" id="UP000823674"/>
    </source>
</evidence>
<organism evidence="1 2">
    <name type="scientific">Brassica rapa subsp. trilocularis</name>
    <dbReference type="NCBI Taxonomy" id="1813537"/>
    <lineage>
        <taxon>Eukaryota</taxon>
        <taxon>Viridiplantae</taxon>
        <taxon>Streptophyta</taxon>
        <taxon>Embryophyta</taxon>
        <taxon>Tracheophyta</taxon>
        <taxon>Spermatophyta</taxon>
        <taxon>Magnoliopsida</taxon>
        <taxon>eudicotyledons</taxon>
        <taxon>Gunneridae</taxon>
        <taxon>Pentapetalae</taxon>
        <taxon>rosids</taxon>
        <taxon>malvids</taxon>
        <taxon>Brassicales</taxon>
        <taxon>Brassicaceae</taxon>
        <taxon>Brassiceae</taxon>
        <taxon>Brassica</taxon>
    </lineage>
</organism>